<dbReference type="EMBL" id="BLLK01000062">
    <property type="protein sequence ID" value="GFH58428.1"/>
    <property type="molecule type" value="Genomic_DNA"/>
</dbReference>
<evidence type="ECO:0000256" key="8">
    <source>
        <dbReference type="ARBA" id="ARBA00048679"/>
    </source>
</evidence>
<dbReference type="AlphaFoldDB" id="A0AAD3HCV3"/>
<evidence type="ECO:0000256" key="3">
    <source>
        <dbReference type="ARBA" id="ARBA00022679"/>
    </source>
</evidence>
<dbReference type="Proteomes" id="UP001054902">
    <property type="component" value="Unassembled WGS sequence"/>
</dbReference>
<dbReference type="InterPro" id="IPR011009">
    <property type="entry name" value="Kinase-like_dom_sf"/>
</dbReference>
<dbReference type="Gene3D" id="3.30.200.20">
    <property type="entry name" value="Phosphorylase Kinase, domain 1"/>
    <property type="match status" value="1"/>
</dbReference>
<organism evidence="11 12">
    <name type="scientific">Chaetoceros tenuissimus</name>
    <dbReference type="NCBI Taxonomy" id="426638"/>
    <lineage>
        <taxon>Eukaryota</taxon>
        <taxon>Sar</taxon>
        <taxon>Stramenopiles</taxon>
        <taxon>Ochrophyta</taxon>
        <taxon>Bacillariophyta</taxon>
        <taxon>Coscinodiscophyceae</taxon>
        <taxon>Chaetocerotophycidae</taxon>
        <taxon>Chaetocerotales</taxon>
        <taxon>Chaetocerotaceae</taxon>
        <taxon>Chaetoceros</taxon>
    </lineage>
</organism>
<evidence type="ECO:0000256" key="2">
    <source>
        <dbReference type="ARBA" id="ARBA00022527"/>
    </source>
</evidence>
<dbReference type="SMART" id="SM00220">
    <property type="entry name" value="S_TKc"/>
    <property type="match status" value="1"/>
</dbReference>
<dbReference type="GO" id="GO:0004674">
    <property type="term" value="F:protein serine/threonine kinase activity"/>
    <property type="evidence" value="ECO:0007669"/>
    <property type="project" value="UniProtKB-KW"/>
</dbReference>
<name>A0AAD3HCV3_9STRA</name>
<keyword evidence="2" id="KW-0723">Serine/threonine-protein kinase</keyword>
<comment type="catalytic activity">
    <reaction evidence="7">
        <text>L-threonyl-[protein] + ATP = O-phospho-L-threonyl-[protein] + ADP + H(+)</text>
        <dbReference type="Rhea" id="RHEA:46608"/>
        <dbReference type="Rhea" id="RHEA-COMP:11060"/>
        <dbReference type="Rhea" id="RHEA-COMP:11605"/>
        <dbReference type="ChEBI" id="CHEBI:15378"/>
        <dbReference type="ChEBI" id="CHEBI:30013"/>
        <dbReference type="ChEBI" id="CHEBI:30616"/>
        <dbReference type="ChEBI" id="CHEBI:61977"/>
        <dbReference type="ChEBI" id="CHEBI:456216"/>
        <dbReference type="EC" id="2.7.11.1"/>
    </reaction>
</comment>
<dbReference type="SUPFAM" id="SSF56112">
    <property type="entry name" value="Protein kinase-like (PK-like)"/>
    <property type="match status" value="1"/>
</dbReference>
<feature type="compositionally biased region" description="Polar residues" evidence="9">
    <location>
        <begin position="33"/>
        <end position="43"/>
    </location>
</feature>
<dbReference type="PROSITE" id="PS50011">
    <property type="entry name" value="PROTEIN_KINASE_DOM"/>
    <property type="match status" value="1"/>
</dbReference>
<gene>
    <name evidence="11" type="ORF">CTEN210_14904</name>
</gene>
<dbReference type="PROSITE" id="PS00108">
    <property type="entry name" value="PROTEIN_KINASE_ST"/>
    <property type="match status" value="1"/>
</dbReference>
<dbReference type="GO" id="GO:0005524">
    <property type="term" value="F:ATP binding"/>
    <property type="evidence" value="ECO:0007669"/>
    <property type="project" value="UniProtKB-KW"/>
</dbReference>
<keyword evidence="12" id="KW-1185">Reference proteome</keyword>
<evidence type="ECO:0000256" key="9">
    <source>
        <dbReference type="SAM" id="MobiDB-lite"/>
    </source>
</evidence>
<feature type="region of interest" description="Disordered" evidence="9">
    <location>
        <begin position="1"/>
        <end position="72"/>
    </location>
</feature>
<dbReference type="PANTHER" id="PTHR24343:SF507">
    <property type="entry name" value="CBL-INTERACTING SERINE_THREONINE-PROTEIN KINASE 24"/>
    <property type="match status" value="1"/>
</dbReference>
<keyword evidence="6" id="KW-0067">ATP-binding</keyword>
<feature type="domain" description="Protein kinase" evidence="10">
    <location>
        <begin position="345"/>
        <end position="792"/>
    </location>
</feature>
<keyword evidence="4" id="KW-0547">Nucleotide-binding</keyword>
<evidence type="ECO:0000256" key="5">
    <source>
        <dbReference type="ARBA" id="ARBA00022777"/>
    </source>
</evidence>
<dbReference type="InterPro" id="IPR008271">
    <property type="entry name" value="Ser/Thr_kinase_AS"/>
</dbReference>
<dbReference type="Pfam" id="PF00069">
    <property type="entry name" value="Pkinase"/>
    <property type="match status" value="2"/>
</dbReference>
<proteinExistence type="predicted"/>
<comment type="catalytic activity">
    <reaction evidence="8">
        <text>L-seryl-[protein] + ATP = O-phospho-L-seryl-[protein] + ADP + H(+)</text>
        <dbReference type="Rhea" id="RHEA:17989"/>
        <dbReference type="Rhea" id="RHEA-COMP:9863"/>
        <dbReference type="Rhea" id="RHEA-COMP:11604"/>
        <dbReference type="ChEBI" id="CHEBI:15378"/>
        <dbReference type="ChEBI" id="CHEBI:29999"/>
        <dbReference type="ChEBI" id="CHEBI:30616"/>
        <dbReference type="ChEBI" id="CHEBI:83421"/>
        <dbReference type="ChEBI" id="CHEBI:456216"/>
        <dbReference type="EC" id="2.7.11.1"/>
    </reaction>
</comment>
<dbReference type="InterPro" id="IPR000719">
    <property type="entry name" value="Prot_kinase_dom"/>
</dbReference>
<sequence length="798" mass="89302">MARESRTNTRRFSGIRGRSASQGRQKEEKRNVRSATPKKSFNFKNLLPKKSSKVQSPSPVPAARKISTSTTNSDVENVVVTPKVRTYDSHEESDQAMSPLTTASPKITFKKIHNETERDGFCRRVDFYDGSSIKVDGVPVYRVGNYLGGGVAGVVYEGRRLRPAHEYPTRPAFMDYGIRRNNSLVNNTLHSATSADYDNGCCYAQVPVTDSQVNDLKLEEEIRSGSKTASPVKDLMKDETVAIKILNPVGFRLASQQQCASATVIKKGKPMSTEVQKGMKPMTEEHVWWLVNPGSRSAKSLRSIKEQSNGNLQEIQGTKDNGIRLSIIAAYIDPVKNTLMELPLVRCIEIWGHAPFGSSEQEFETMMDSIERVNGNSASEEIDENRNPDNSFTYDRDWLKKSGLYRAANAQKTVEFCEELNAYITVPAVPPRYIRWLRQRRAVTKEIRNMMRIGRHKNVVHLFEVMELIQESKSTMFLVLEIVRGGELFDLISSNTATQNIVNDPVELLTEAEKNEYAMQKYFKELSAGISYCHMNGIAHRDLKPENLLVHNESDGNCTLKIADFGLSSTFSLNGEDDANLNYDKMMSPNRKTPRSPGPVTGLSPLFEKKLTLQSIGKSALSLLTCGSVEQINECFQPTNDAYHASSAMNRMTSVVGSPHYVAPEIITQGDDSSITSANGYDGTKADVWSAGVILYAMLFKSLPFGEDLLRCPRYQSFTKWYKEARRLGGRRASAKAALGPVNAERDVSDLGPKWFFPSQTTAESRDIIVAMLNPDPTERLNIDQVLSHPWMSHNFLY</sequence>
<evidence type="ECO:0000313" key="12">
    <source>
        <dbReference type="Proteomes" id="UP001054902"/>
    </source>
</evidence>
<protein>
    <recommendedName>
        <fullName evidence="1">non-specific serine/threonine protein kinase</fullName>
        <ecNumber evidence="1">2.7.11.1</ecNumber>
    </recommendedName>
</protein>
<evidence type="ECO:0000256" key="6">
    <source>
        <dbReference type="ARBA" id="ARBA00022840"/>
    </source>
</evidence>
<reference evidence="11 12" key="1">
    <citation type="journal article" date="2021" name="Sci. Rep.">
        <title>The genome of the diatom Chaetoceros tenuissimus carries an ancient integrated fragment of an extant virus.</title>
        <authorList>
            <person name="Hongo Y."/>
            <person name="Kimura K."/>
            <person name="Takaki Y."/>
            <person name="Yoshida Y."/>
            <person name="Baba S."/>
            <person name="Kobayashi G."/>
            <person name="Nagasaki K."/>
            <person name="Hano T."/>
            <person name="Tomaru Y."/>
        </authorList>
    </citation>
    <scope>NUCLEOTIDE SEQUENCE [LARGE SCALE GENOMIC DNA]</scope>
    <source>
        <strain evidence="11 12">NIES-3715</strain>
    </source>
</reference>
<comment type="caution">
    <text evidence="11">The sequence shown here is derived from an EMBL/GenBank/DDBJ whole genome shotgun (WGS) entry which is preliminary data.</text>
</comment>
<dbReference type="EC" id="2.7.11.1" evidence="1"/>
<evidence type="ECO:0000256" key="4">
    <source>
        <dbReference type="ARBA" id="ARBA00022741"/>
    </source>
</evidence>
<dbReference type="PANTHER" id="PTHR24343">
    <property type="entry name" value="SERINE/THREONINE KINASE"/>
    <property type="match status" value="1"/>
</dbReference>
<keyword evidence="3" id="KW-0808">Transferase</keyword>
<accession>A0AAD3HCV3</accession>
<dbReference type="Gene3D" id="1.10.510.10">
    <property type="entry name" value="Transferase(Phosphotransferase) domain 1"/>
    <property type="match status" value="1"/>
</dbReference>
<keyword evidence="5" id="KW-0418">Kinase</keyword>
<evidence type="ECO:0000259" key="10">
    <source>
        <dbReference type="PROSITE" id="PS50011"/>
    </source>
</evidence>
<evidence type="ECO:0000313" key="11">
    <source>
        <dbReference type="EMBL" id="GFH58428.1"/>
    </source>
</evidence>
<evidence type="ECO:0000256" key="1">
    <source>
        <dbReference type="ARBA" id="ARBA00012513"/>
    </source>
</evidence>
<evidence type="ECO:0000256" key="7">
    <source>
        <dbReference type="ARBA" id="ARBA00047899"/>
    </source>
</evidence>